<proteinExistence type="predicted"/>
<evidence type="ECO:0000256" key="1">
    <source>
        <dbReference type="SAM" id="MobiDB-lite"/>
    </source>
</evidence>
<accession>A0AB39RFB9</accession>
<name>A0AB39RFB9_9ACTN</name>
<dbReference type="AlphaFoldDB" id="A0AB39RFB9"/>
<reference evidence="2" key="1">
    <citation type="submission" date="2024-07" db="EMBL/GenBank/DDBJ databases">
        <authorList>
            <person name="Yu S.T."/>
        </authorList>
    </citation>
    <scope>NUCLEOTIDE SEQUENCE</scope>
    <source>
        <strain evidence="2">R41</strain>
    </source>
</reference>
<dbReference type="RefSeq" id="WP_369245715.1">
    <property type="nucleotide sequence ID" value="NZ_CP163443.1"/>
</dbReference>
<gene>
    <name evidence="2" type="ORF">AB5J53_12595</name>
</gene>
<organism evidence="2">
    <name type="scientific">Streptomyces sp. R41</name>
    <dbReference type="NCBI Taxonomy" id="3238632"/>
    <lineage>
        <taxon>Bacteria</taxon>
        <taxon>Bacillati</taxon>
        <taxon>Actinomycetota</taxon>
        <taxon>Actinomycetes</taxon>
        <taxon>Kitasatosporales</taxon>
        <taxon>Streptomycetaceae</taxon>
        <taxon>Streptomyces</taxon>
    </lineage>
</organism>
<sequence>MAAVVGLLGAVLSTPAGAEARDIGRDTLAADDGRTPTPHGSTDSARQADRDVARGAGAGRAR</sequence>
<feature type="region of interest" description="Disordered" evidence="1">
    <location>
        <begin position="15"/>
        <end position="62"/>
    </location>
</feature>
<evidence type="ECO:0000313" key="2">
    <source>
        <dbReference type="EMBL" id="XDQ52433.1"/>
    </source>
</evidence>
<protein>
    <submittedName>
        <fullName evidence="2">Uncharacterized protein</fullName>
    </submittedName>
</protein>
<dbReference type="EMBL" id="CP163443">
    <property type="protein sequence ID" value="XDQ52433.1"/>
    <property type="molecule type" value="Genomic_DNA"/>
</dbReference>